<protein>
    <recommendedName>
        <fullName evidence="2">DNA-directed RNA polymerase</fullName>
        <ecNumber evidence="2">2.7.7.6</ecNumber>
    </recommendedName>
</protein>
<gene>
    <name evidence="9" type="ORF">Dsin_027548</name>
</gene>
<keyword evidence="6" id="KW-0804">Transcription</keyword>
<keyword evidence="4" id="KW-0808">Transferase</keyword>
<dbReference type="GO" id="GO:0003677">
    <property type="term" value="F:DNA binding"/>
    <property type="evidence" value="ECO:0007669"/>
    <property type="project" value="InterPro"/>
</dbReference>
<comment type="similarity">
    <text evidence="1">Belongs to the RNA polymerase beta chain family.</text>
</comment>
<name>A0AAD9ZQ48_9ROSI</name>
<comment type="caution">
    <text evidence="9">The sequence shown here is derived from an EMBL/GenBank/DDBJ whole genome shotgun (WGS) entry which is preliminary data.</text>
</comment>
<evidence type="ECO:0000256" key="4">
    <source>
        <dbReference type="ARBA" id="ARBA00022679"/>
    </source>
</evidence>
<dbReference type="InterPro" id="IPR007120">
    <property type="entry name" value="DNA-dir_RNAP_su2_dom"/>
</dbReference>
<evidence type="ECO:0000313" key="9">
    <source>
        <dbReference type="EMBL" id="KAK3187987.1"/>
    </source>
</evidence>
<evidence type="ECO:0000259" key="7">
    <source>
        <dbReference type="Pfam" id="PF00562"/>
    </source>
</evidence>
<dbReference type="EMBL" id="JANJYJ010000009">
    <property type="protein sequence ID" value="KAK3187987.1"/>
    <property type="molecule type" value="Genomic_DNA"/>
</dbReference>
<dbReference type="Proteomes" id="UP001281410">
    <property type="component" value="Unassembled WGS sequence"/>
</dbReference>
<organism evidence="9 10">
    <name type="scientific">Dipteronia sinensis</name>
    <dbReference type="NCBI Taxonomy" id="43782"/>
    <lineage>
        <taxon>Eukaryota</taxon>
        <taxon>Viridiplantae</taxon>
        <taxon>Streptophyta</taxon>
        <taxon>Embryophyta</taxon>
        <taxon>Tracheophyta</taxon>
        <taxon>Spermatophyta</taxon>
        <taxon>Magnoliopsida</taxon>
        <taxon>eudicotyledons</taxon>
        <taxon>Gunneridae</taxon>
        <taxon>Pentapetalae</taxon>
        <taxon>rosids</taxon>
        <taxon>malvids</taxon>
        <taxon>Sapindales</taxon>
        <taxon>Sapindaceae</taxon>
        <taxon>Hippocastanoideae</taxon>
        <taxon>Acereae</taxon>
        <taxon>Dipteronia</taxon>
    </lineage>
</organism>
<keyword evidence="5" id="KW-0548">Nucleotidyltransferase</keyword>
<dbReference type="Pfam" id="PF04560">
    <property type="entry name" value="RNA_pol_Rpb2_7"/>
    <property type="match status" value="1"/>
</dbReference>
<evidence type="ECO:0000256" key="3">
    <source>
        <dbReference type="ARBA" id="ARBA00022478"/>
    </source>
</evidence>
<dbReference type="AlphaFoldDB" id="A0AAD9ZQ48"/>
<dbReference type="Gene3D" id="3.90.1800.10">
    <property type="entry name" value="RNA polymerase alpha subunit dimerisation domain"/>
    <property type="match status" value="1"/>
</dbReference>
<evidence type="ECO:0000256" key="6">
    <source>
        <dbReference type="ARBA" id="ARBA00023163"/>
    </source>
</evidence>
<dbReference type="Gene3D" id="2.40.270.10">
    <property type="entry name" value="DNA-directed RNA polymerase, subunit 2, domain 6"/>
    <property type="match status" value="1"/>
</dbReference>
<dbReference type="SUPFAM" id="SSF64484">
    <property type="entry name" value="beta and beta-prime subunits of DNA dependent RNA-polymerase"/>
    <property type="match status" value="1"/>
</dbReference>
<evidence type="ECO:0000313" key="10">
    <source>
        <dbReference type="Proteomes" id="UP001281410"/>
    </source>
</evidence>
<evidence type="ECO:0000256" key="2">
    <source>
        <dbReference type="ARBA" id="ARBA00012418"/>
    </source>
</evidence>
<dbReference type="GO" id="GO:0003899">
    <property type="term" value="F:DNA-directed RNA polymerase activity"/>
    <property type="evidence" value="ECO:0007669"/>
    <property type="project" value="UniProtKB-EC"/>
</dbReference>
<evidence type="ECO:0000259" key="8">
    <source>
        <dbReference type="Pfam" id="PF04560"/>
    </source>
</evidence>
<reference evidence="9" key="1">
    <citation type="journal article" date="2023" name="Plant J.">
        <title>Genome sequences and population genomics provide insights into the demographic history, inbreeding, and mutation load of two 'living fossil' tree species of Dipteronia.</title>
        <authorList>
            <person name="Feng Y."/>
            <person name="Comes H.P."/>
            <person name="Chen J."/>
            <person name="Zhu S."/>
            <person name="Lu R."/>
            <person name="Zhang X."/>
            <person name="Li P."/>
            <person name="Qiu J."/>
            <person name="Olsen K.M."/>
            <person name="Qiu Y."/>
        </authorList>
    </citation>
    <scope>NUCLEOTIDE SEQUENCE</scope>
    <source>
        <strain evidence="9">NBL</strain>
    </source>
</reference>
<dbReference type="InterPro" id="IPR015712">
    <property type="entry name" value="DNA-dir_RNA_pol_su2"/>
</dbReference>
<dbReference type="PANTHER" id="PTHR20856">
    <property type="entry name" value="DNA-DIRECTED RNA POLYMERASE I SUBUNIT 2"/>
    <property type="match status" value="1"/>
</dbReference>
<dbReference type="EC" id="2.7.7.6" evidence="2"/>
<proteinExistence type="inferred from homology"/>
<feature type="domain" description="DNA-directed RNA polymerase subunit 2 hybrid-binding" evidence="7">
    <location>
        <begin position="41"/>
        <end position="65"/>
    </location>
</feature>
<dbReference type="InterPro" id="IPR037033">
    <property type="entry name" value="DNA-dir_RNAP_su2_hyb_sf"/>
</dbReference>
<evidence type="ECO:0000256" key="1">
    <source>
        <dbReference type="ARBA" id="ARBA00006835"/>
    </source>
</evidence>
<evidence type="ECO:0000256" key="5">
    <source>
        <dbReference type="ARBA" id="ARBA00022695"/>
    </source>
</evidence>
<keyword evidence="10" id="KW-1185">Reference proteome</keyword>
<dbReference type="Pfam" id="PF00562">
    <property type="entry name" value="RNA_pol_Rpb2_6"/>
    <property type="match status" value="1"/>
</dbReference>
<dbReference type="GO" id="GO:0006351">
    <property type="term" value="P:DNA-templated transcription"/>
    <property type="evidence" value="ECO:0007669"/>
    <property type="project" value="InterPro"/>
</dbReference>
<accession>A0AAD9ZQ48</accession>
<keyword evidence="3" id="KW-0240">DNA-directed RNA polymerase</keyword>
<sequence>MGKEKVVAEDIAEYGDATLFTDLNTAPCYDIHWTNLLPSAEDKIHSRARGPVQILTRQPVEGRARGGGIRFGEMERDCLISHGSAFSLKEMLFDQSDAYRVHVCEHCGLMASADLKKKSFLCKGSHTVRMEKTTPRTYGHGHCTKNVYKRGRGQSILRSEECL</sequence>
<feature type="domain" description="RNA polymerase Rpb2" evidence="8">
    <location>
        <begin position="67"/>
        <end position="131"/>
    </location>
</feature>
<dbReference type="GO" id="GO:0032549">
    <property type="term" value="F:ribonucleoside binding"/>
    <property type="evidence" value="ECO:0007669"/>
    <property type="project" value="InterPro"/>
</dbReference>
<dbReference type="InterPro" id="IPR007641">
    <property type="entry name" value="RNA_pol_Rpb2_7"/>
</dbReference>
<dbReference type="GO" id="GO:0000428">
    <property type="term" value="C:DNA-directed RNA polymerase complex"/>
    <property type="evidence" value="ECO:0007669"/>
    <property type="project" value="UniProtKB-KW"/>
</dbReference>